<dbReference type="RefSeq" id="WP_149425453.1">
    <property type="nucleotide sequence ID" value="NZ_CP022579.1"/>
</dbReference>
<dbReference type="Pfam" id="PF07920">
    <property type="entry name" value="DUF1684"/>
    <property type="match status" value="1"/>
</dbReference>
<gene>
    <name evidence="1" type="ORF">OTERR_16350</name>
</gene>
<dbReference type="InterPro" id="IPR012467">
    <property type="entry name" value="DUF1684"/>
</dbReference>
<accession>A0A5C1E832</accession>
<dbReference type="AlphaFoldDB" id="A0A5C1E832"/>
<reference evidence="1 2" key="1">
    <citation type="submission" date="2017-07" db="EMBL/GenBank/DDBJ databases">
        <title>Complete genome sequence of Oryzomicrobium terrae TPP412.</title>
        <authorList>
            <person name="Chiu L.-W."/>
            <person name="Lo K.-J."/>
            <person name="Tsai Y.-M."/>
            <person name="Lin S.-S."/>
            <person name="Kuo C.-H."/>
            <person name="Liu C.-T."/>
        </authorList>
    </citation>
    <scope>NUCLEOTIDE SEQUENCE [LARGE SCALE GENOMIC DNA]</scope>
    <source>
        <strain evidence="1 2">TPP412</strain>
    </source>
</reference>
<organism evidence="1 2">
    <name type="scientific">Oryzomicrobium terrae</name>
    <dbReference type="NCBI Taxonomy" id="1735038"/>
    <lineage>
        <taxon>Bacteria</taxon>
        <taxon>Pseudomonadati</taxon>
        <taxon>Pseudomonadota</taxon>
        <taxon>Betaproteobacteria</taxon>
        <taxon>Rhodocyclales</taxon>
        <taxon>Rhodocyclaceae</taxon>
        <taxon>Oryzomicrobium</taxon>
    </lineage>
</organism>
<dbReference type="EMBL" id="CP022579">
    <property type="protein sequence ID" value="QEL65111.1"/>
    <property type="molecule type" value="Genomic_DNA"/>
</dbReference>
<proteinExistence type="predicted"/>
<dbReference type="Proteomes" id="UP000323671">
    <property type="component" value="Chromosome"/>
</dbReference>
<evidence type="ECO:0000313" key="1">
    <source>
        <dbReference type="EMBL" id="QEL65111.1"/>
    </source>
</evidence>
<keyword evidence="2" id="KW-1185">Reference proteome</keyword>
<name>A0A5C1E832_9RHOO</name>
<dbReference type="PANTHER" id="PTHR41913:SF1">
    <property type="entry name" value="DUF1684 DOMAIN-CONTAINING PROTEIN"/>
    <property type="match status" value="1"/>
</dbReference>
<protein>
    <recommendedName>
        <fullName evidence="3">DUF1684 domain-containing protein</fullName>
    </recommendedName>
</protein>
<dbReference type="PANTHER" id="PTHR41913">
    <property type="entry name" value="DUF1684 DOMAIN-CONTAINING PROTEIN"/>
    <property type="match status" value="1"/>
</dbReference>
<evidence type="ECO:0000313" key="2">
    <source>
        <dbReference type="Proteomes" id="UP000323671"/>
    </source>
</evidence>
<evidence type="ECO:0008006" key="3">
    <source>
        <dbReference type="Google" id="ProtNLM"/>
    </source>
</evidence>
<sequence>MSATPPAASASPATPLARWQHWCARRHAELASPDSWLGLIGLTWLEPGRNRVGSAADGTVVLPDGPAHLGDLLWDGSDGEHLVWQAAPGSPAVVEGGEGPAIEGAGITLATDARGTPSTVTAGDLHFFVIARDGRLAVRLRDRAWQRHHPFAGLDYFAFDPAWQVDAAWERLDPPQILEVPTVTGELKAVQVSGQAVFERDGQRNALLPMEEGEDGYFFVFRDLGAGRDTYGAGRFLHAAPPREGRLVLDFNRAYNPPCAFTPFATCPLPPPENWLKIAIPAGEKKYAGHY</sequence>
<dbReference type="KEGG" id="otr:OTERR_16350"/>